<proteinExistence type="inferred from homology"/>
<dbReference type="InterPro" id="IPR006015">
    <property type="entry name" value="Universal_stress_UspA"/>
</dbReference>
<comment type="similarity">
    <text evidence="1">Belongs to the universal stress protein A family.</text>
</comment>
<dbReference type="CDD" id="cd00293">
    <property type="entry name" value="USP-like"/>
    <property type="match status" value="1"/>
</dbReference>
<protein>
    <submittedName>
        <fullName evidence="4">Nucleotide-binding universal stress UspA family protein</fullName>
    </submittedName>
</protein>
<reference evidence="4 5" key="1">
    <citation type="submission" date="2020-08" db="EMBL/GenBank/DDBJ databases">
        <title>Genomic Encyclopedia of Type Strains, Phase IV (KMG-V): Genome sequencing to study the core and pangenomes of soil and plant-associated prokaryotes.</title>
        <authorList>
            <person name="Whitman W."/>
        </authorList>
    </citation>
    <scope>NUCLEOTIDE SEQUENCE [LARGE SCALE GENOMIC DNA]</scope>
    <source>
        <strain evidence="4 5">MP601</strain>
    </source>
</reference>
<gene>
    <name evidence="4" type="ORF">HDF22_004846</name>
</gene>
<dbReference type="PANTHER" id="PTHR46268:SF22">
    <property type="entry name" value="SENSOR PROTEIN KDPD-RELATED"/>
    <property type="match status" value="1"/>
</dbReference>
<feature type="coiled-coil region" evidence="2">
    <location>
        <begin position="54"/>
        <end position="81"/>
    </location>
</feature>
<accession>A0A841JHQ7</accession>
<evidence type="ECO:0000259" key="3">
    <source>
        <dbReference type="Pfam" id="PF00582"/>
    </source>
</evidence>
<dbReference type="PANTHER" id="PTHR46268">
    <property type="entry name" value="STRESS RESPONSE PROTEIN NHAX"/>
    <property type="match status" value="1"/>
</dbReference>
<evidence type="ECO:0000256" key="1">
    <source>
        <dbReference type="ARBA" id="ARBA00008791"/>
    </source>
</evidence>
<keyword evidence="2" id="KW-0175">Coiled coil</keyword>
<dbReference type="AlphaFoldDB" id="A0A841JHQ7"/>
<name>A0A841JHQ7_9SPHI</name>
<feature type="domain" description="UspA" evidence="3">
    <location>
        <begin position="1"/>
        <end position="147"/>
    </location>
</feature>
<dbReference type="EMBL" id="JACHCA010000016">
    <property type="protein sequence ID" value="MBB6130703.1"/>
    <property type="molecule type" value="Genomic_DNA"/>
</dbReference>
<dbReference type="PRINTS" id="PR01438">
    <property type="entry name" value="UNVRSLSTRESS"/>
</dbReference>
<evidence type="ECO:0000313" key="5">
    <source>
        <dbReference type="Proteomes" id="UP000548326"/>
    </source>
</evidence>
<dbReference type="Gene3D" id="3.40.50.12370">
    <property type="match status" value="1"/>
</dbReference>
<dbReference type="InterPro" id="IPR006016">
    <property type="entry name" value="UspA"/>
</dbReference>
<comment type="caution">
    <text evidence="4">The sequence shown here is derived from an EMBL/GenBank/DDBJ whole genome shotgun (WGS) entry which is preliminary data.</text>
</comment>
<evidence type="ECO:0000256" key="2">
    <source>
        <dbReference type="SAM" id="Coils"/>
    </source>
</evidence>
<dbReference type="SUPFAM" id="SSF52402">
    <property type="entry name" value="Adenine nucleotide alpha hydrolases-like"/>
    <property type="match status" value="2"/>
</dbReference>
<evidence type="ECO:0000313" key="4">
    <source>
        <dbReference type="EMBL" id="MBB6130703.1"/>
    </source>
</evidence>
<organism evidence="4 5">
    <name type="scientific">Mucilaginibacter lappiensis</name>
    <dbReference type="NCBI Taxonomy" id="354630"/>
    <lineage>
        <taxon>Bacteria</taxon>
        <taxon>Pseudomonadati</taxon>
        <taxon>Bacteroidota</taxon>
        <taxon>Sphingobacteriia</taxon>
        <taxon>Sphingobacteriales</taxon>
        <taxon>Sphingobacteriaceae</taxon>
        <taxon>Mucilaginibacter</taxon>
    </lineage>
</organism>
<dbReference type="Proteomes" id="UP000548326">
    <property type="component" value="Unassembled WGS sequence"/>
</dbReference>
<sequence>MKKLLFLTDFSSAAKHAAEYGYQFAKQIKADIVLGNAIIVPAEVPQAGLVAWPLEDSETLLEDSEKELKRLKAHIEQNDHSETFRPAITFASEAGTVTNAVDYFVKSQYIDLILMGTHHHGGLSSFLFGDHCKNVIDSTNKPLLLIPPKAKFAPIKKIAFATDFKNPDDDLKFIYSLISLAKQLNAEILLTHVYDGKYQWAEFEHWIKNFMVELADTANYPNIYYRMIKSAGTETGLDWLSEHGQVDLLTMVHRQHDFFNDLLHGSDTKKMAGHVSIPLLVFQD</sequence>
<dbReference type="RefSeq" id="WP_183589411.1">
    <property type="nucleotide sequence ID" value="NZ_JACHCA010000016.1"/>
</dbReference>
<dbReference type="Pfam" id="PF00582">
    <property type="entry name" value="Usp"/>
    <property type="match status" value="1"/>
</dbReference>